<dbReference type="PANTHER" id="PTHR30388">
    <property type="entry name" value="ALDEHYDE OXIDOREDUCTASE MOLYBDENUM COFACTOR ASSEMBLY PROTEIN"/>
    <property type="match status" value="1"/>
</dbReference>
<accession>A0A9D2BJ90</accession>
<evidence type="ECO:0000259" key="2">
    <source>
        <dbReference type="Pfam" id="PF13478"/>
    </source>
</evidence>
<dbReference type="PANTHER" id="PTHR30388:SF6">
    <property type="entry name" value="XANTHINE DEHYDROGENASE SUBUNIT A-RELATED"/>
    <property type="match status" value="1"/>
</dbReference>
<dbReference type="AlphaFoldDB" id="A0A9D2BJ90"/>
<proteinExistence type="predicted"/>
<reference evidence="3" key="2">
    <citation type="submission" date="2021-04" db="EMBL/GenBank/DDBJ databases">
        <authorList>
            <person name="Gilroy R."/>
        </authorList>
    </citation>
    <scope>NUCLEOTIDE SEQUENCE</scope>
    <source>
        <strain evidence="3">CHK183-1962</strain>
    </source>
</reference>
<dbReference type="Pfam" id="PF02625">
    <property type="entry name" value="XdhC_CoxI"/>
    <property type="match status" value="1"/>
</dbReference>
<dbReference type="InterPro" id="IPR052698">
    <property type="entry name" value="MoCofactor_Util/Proc"/>
</dbReference>
<dbReference type="Gene3D" id="3.40.50.720">
    <property type="entry name" value="NAD(P)-binding Rossmann-like Domain"/>
    <property type="match status" value="1"/>
</dbReference>
<dbReference type="InterPro" id="IPR027051">
    <property type="entry name" value="XdhC_Rossmann_dom"/>
</dbReference>
<evidence type="ECO:0000313" key="3">
    <source>
        <dbReference type="EMBL" id="HIX78133.1"/>
    </source>
</evidence>
<dbReference type="EMBL" id="DXEK01000184">
    <property type="protein sequence ID" value="HIX78133.1"/>
    <property type="molecule type" value="Genomic_DNA"/>
</dbReference>
<feature type="domain" description="XdhC- CoxI" evidence="1">
    <location>
        <begin position="252"/>
        <end position="306"/>
    </location>
</feature>
<dbReference type="Proteomes" id="UP000886890">
    <property type="component" value="Unassembled WGS sequence"/>
</dbReference>
<name>A0A9D2BJ90_9FIRM</name>
<reference evidence="3" key="1">
    <citation type="journal article" date="2021" name="PeerJ">
        <title>Extensive microbial diversity within the chicken gut microbiome revealed by metagenomics and culture.</title>
        <authorList>
            <person name="Gilroy R."/>
            <person name="Ravi A."/>
            <person name="Getino M."/>
            <person name="Pursley I."/>
            <person name="Horton D.L."/>
            <person name="Alikhan N.F."/>
            <person name="Baker D."/>
            <person name="Gharbi K."/>
            <person name="Hall N."/>
            <person name="Watson M."/>
            <person name="Adriaenssens E.M."/>
            <person name="Foster-Nyarko E."/>
            <person name="Jarju S."/>
            <person name="Secka A."/>
            <person name="Antonio M."/>
            <person name="Oren A."/>
            <person name="Chaudhuri R.R."/>
            <person name="La Ragione R."/>
            <person name="Hildebrand F."/>
            <person name="Pallen M.J."/>
        </authorList>
    </citation>
    <scope>NUCLEOTIDE SEQUENCE</scope>
    <source>
        <strain evidence="3">CHK183-1962</strain>
    </source>
</reference>
<organism evidence="3 4">
    <name type="scientific">Candidatus Fusicatenibacter merdavium</name>
    <dbReference type="NCBI Taxonomy" id="2838600"/>
    <lineage>
        <taxon>Bacteria</taxon>
        <taxon>Bacillati</taxon>
        <taxon>Bacillota</taxon>
        <taxon>Clostridia</taxon>
        <taxon>Lachnospirales</taxon>
        <taxon>Lachnospiraceae</taxon>
        <taxon>Fusicatenibacter</taxon>
    </lineage>
</organism>
<comment type="caution">
    <text evidence="3">The sequence shown here is derived from an EMBL/GenBank/DDBJ whole genome shotgun (WGS) entry which is preliminary data.</text>
</comment>
<evidence type="ECO:0000259" key="1">
    <source>
        <dbReference type="Pfam" id="PF02625"/>
    </source>
</evidence>
<gene>
    <name evidence="3" type="ORF">H9734_11155</name>
</gene>
<dbReference type="Pfam" id="PF13478">
    <property type="entry name" value="XdhC_C"/>
    <property type="match status" value="1"/>
</dbReference>
<sequence length="341" mass="37489">MKNIYGRLKEMLKKEPAVKFAAVVEGRHQGMQILWSEKNFCCTGEEALARRWIPHLEGAEAGICVCLDEERIFVQRYISQPELVILGGGHISRALAALGKTLGFRVTVADDREEFAAPEWFPEADQVLCGEYSEIFGRIPETQADFFVVVTRGHLGDKECVRRILHRPFRYAGMIGSRKKVAQTKADLREEGFSEKLLEQLHAPIGLNIGAVTPEEIAVSIAAELILVKNQEKAQTMDKSVLEMLLAPGEKILAMIVDKKGSAPRGAGACMAIRGDGTSAGTIGGGAIEYEVQNQAHRMLLEKTQTDRKEYQLNNIHSAELGMICGGSNEILFLKISGPAV</sequence>
<feature type="domain" description="XdhC Rossmann" evidence="2">
    <location>
        <begin position="83"/>
        <end position="225"/>
    </location>
</feature>
<evidence type="ECO:0000313" key="4">
    <source>
        <dbReference type="Proteomes" id="UP000886890"/>
    </source>
</evidence>
<protein>
    <submittedName>
        <fullName evidence="3">XdhC family protein</fullName>
    </submittedName>
</protein>
<dbReference type="InterPro" id="IPR003777">
    <property type="entry name" value="XdhC_CoxI"/>
</dbReference>